<organism evidence="1 2">
    <name type="scientific">Pelobates cultripes</name>
    <name type="common">Western spadefoot toad</name>
    <dbReference type="NCBI Taxonomy" id="61616"/>
    <lineage>
        <taxon>Eukaryota</taxon>
        <taxon>Metazoa</taxon>
        <taxon>Chordata</taxon>
        <taxon>Craniata</taxon>
        <taxon>Vertebrata</taxon>
        <taxon>Euteleostomi</taxon>
        <taxon>Amphibia</taxon>
        <taxon>Batrachia</taxon>
        <taxon>Anura</taxon>
        <taxon>Pelobatoidea</taxon>
        <taxon>Pelobatidae</taxon>
        <taxon>Pelobates</taxon>
    </lineage>
</organism>
<sequence length="150" mass="16823">MGNFPLCRIVMDDADNSDASTNQIEGNSVMHSDTIFGAFDLGTYLSKEELTDTEYLDSIFGPSPPVSLLNPNRRFKKPPAPFKRYKSKRYNPLRFNEIFSTEQKSDKATKEKMKAENGSLRRKTHFLGIGGMLSLPVPVDGPLFISEDAK</sequence>
<keyword evidence="2" id="KW-1185">Reference proteome</keyword>
<dbReference type="EMBL" id="OW240919">
    <property type="protein sequence ID" value="CAH2312623.1"/>
    <property type="molecule type" value="Genomic_DNA"/>
</dbReference>
<name>A0AAD1SW91_PELCU</name>
<dbReference type="Proteomes" id="UP001295444">
    <property type="component" value="Chromosome 08"/>
</dbReference>
<reference evidence="1" key="1">
    <citation type="submission" date="2022-03" db="EMBL/GenBank/DDBJ databases">
        <authorList>
            <person name="Alioto T."/>
            <person name="Alioto T."/>
            <person name="Gomez Garrido J."/>
        </authorList>
    </citation>
    <scope>NUCLEOTIDE SEQUENCE</scope>
</reference>
<gene>
    <name evidence="1" type="ORF">PECUL_23A041219</name>
</gene>
<proteinExistence type="predicted"/>
<accession>A0AAD1SW91</accession>
<dbReference type="AlphaFoldDB" id="A0AAD1SW91"/>
<evidence type="ECO:0000313" key="1">
    <source>
        <dbReference type="EMBL" id="CAH2312623.1"/>
    </source>
</evidence>
<protein>
    <submittedName>
        <fullName evidence="1">Uncharacterized protein</fullName>
    </submittedName>
</protein>
<evidence type="ECO:0000313" key="2">
    <source>
        <dbReference type="Proteomes" id="UP001295444"/>
    </source>
</evidence>